<gene>
    <name evidence="1" type="ORF">RDB_LOCUS31565</name>
</gene>
<dbReference type="Proteomes" id="UP000663853">
    <property type="component" value="Unassembled WGS sequence"/>
</dbReference>
<dbReference type="EMBL" id="CAJMXA010000609">
    <property type="protein sequence ID" value="CAE6437044.1"/>
    <property type="molecule type" value="Genomic_DNA"/>
</dbReference>
<name>A0A8H2Y325_9AGAM</name>
<accession>A0A8H2Y325</accession>
<sequence>MNARKEAFATGVHPPVLERIRRPLDMQIQGKEHTKAIEDLNEWTNKTSVDVLRCELATHAKFTKGGDLEREVIDEESLKKLTFDSIAEEVQENAPTLYNTLLSICESPRNKKNIQKESKFQIVGHTPNHCPRLSTLA</sequence>
<proteinExistence type="predicted"/>
<evidence type="ECO:0000313" key="1">
    <source>
        <dbReference type="EMBL" id="CAE6437044.1"/>
    </source>
</evidence>
<organism evidence="1 2">
    <name type="scientific">Rhizoctonia solani</name>
    <dbReference type="NCBI Taxonomy" id="456999"/>
    <lineage>
        <taxon>Eukaryota</taxon>
        <taxon>Fungi</taxon>
        <taxon>Dikarya</taxon>
        <taxon>Basidiomycota</taxon>
        <taxon>Agaricomycotina</taxon>
        <taxon>Agaricomycetes</taxon>
        <taxon>Cantharellales</taxon>
        <taxon>Ceratobasidiaceae</taxon>
        <taxon>Rhizoctonia</taxon>
    </lineage>
</organism>
<protein>
    <submittedName>
        <fullName evidence="1">Uncharacterized protein</fullName>
    </submittedName>
</protein>
<comment type="caution">
    <text evidence="1">The sequence shown here is derived from an EMBL/GenBank/DDBJ whole genome shotgun (WGS) entry which is preliminary data.</text>
</comment>
<dbReference type="AlphaFoldDB" id="A0A8H2Y325"/>
<reference evidence="1" key="1">
    <citation type="submission" date="2021-01" db="EMBL/GenBank/DDBJ databases">
        <authorList>
            <person name="Kaushik A."/>
        </authorList>
    </citation>
    <scope>NUCLEOTIDE SEQUENCE</scope>
    <source>
        <strain evidence="1">AG6-10EEA</strain>
    </source>
</reference>
<evidence type="ECO:0000313" key="2">
    <source>
        <dbReference type="Proteomes" id="UP000663853"/>
    </source>
</evidence>